<comment type="caution">
    <text evidence="1">The sequence shown here is derived from an EMBL/GenBank/DDBJ whole genome shotgun (WGS) entry which is preliminary data.</text>
</comment>
<protein>
    <submittedName>
        <fullName evidence="1">Uncharacterized protein</fullName>
    </submittedName>
</protein>
<sequence>MNKKLWWEGSLPFEQRRSIEEFEEHIERTLGEFAYTYSANTGPISVYVPSNLEACGEEGFELDTAAIAFAPPFDHDDMINAVAHTFTPLGYELLTQDERDILWMDKANGGYITLLFLDDGGAGLAAFSGCRPTDGTTKVGQARNIPDWEHELTPNTP</sequence>
<name>N6XBF8_9ACTO</name>
<organism evidence="1 2">
    <name type="scientific">Schaalia cardiffensis F0333</name>
    <dbReference type="NCBI Taxonomy" id="888050"/>
    <lineage>
        <taxon>Bacteria</taxon>
        <taxon>Bacillati</taxon>
        <taxon>Actinomycetota</taxon>
        <taxon>Actinomycetes</taxon>
        <taxon>Actinomycetales</taxon>
        <taxon>Actinomycetaceae</taxon>
        <taxon>Schaalia</taxon>
    </lineage>
</organism>
<reference evidence="1 2" key="1">
    <citation type="submission" date="2013-03" db="EMBL/GenBank/DDBJ databases">
        <title>Reference genome for the Human Microbiome Project.</title>
        <authorList>
            <person name="Aqrawi P."/>
            <person name="Ayvaz T."/>
            <person name="Bess C."/>
            <person name="Blankenburg K."/>
            <person name="Coyle M."/>
            <person name="Deng J."/>
            <person name="Forbes L."/>
            <person name="Fowler G."/>
            <person name="Francisco L."/>
            <person name="Fu Q."/>
            <person name="Gibbs R."/>
            <person name="Gross S."/>
            <person name="Gubbala S."/>
            <person name="Hale W."/>
            <person name="Hemphill L."/>
            <person name="Highlander S."/>
            <person name="Hirani K."/>
            <person name="Jackson L."/>
            <person name="Jakkamsetti A."/>
            <person name="Javaid M."/>
            <person name="Jayaseelan J.C."/>
            <person name="Jiang H."/>
            <person name="Joshi V."/>
            <person name="Korchina V."/>
            <person name="Kovar C."/>
            <person name="Lara F."/>
            <person name="Lee S."/>
            <person name="Liu Y."/>
            <person name="Mata R."/>
            <person name="Mathew T."/>
            <person name="Munidasa M."/>
            <person name="Muzny D."/>
            <person name="Nazareth L."/>
            <person name="Ngo R."/>
            <person name="Nguyen L."/>
            <person name="Nguyen N."/>
            <person name="Okwuonu G."/>
            <person name="Ongeri F."/>
            <person name="Palculict T."/>
            <person name="Patil S."/>
            <person name="Petrosino J."/>
            <person name="Pham C."/>
            <person name="Pham P."/>
            <person name="Pu L.-L."/>
            <person name="Qin X."/>
            <person name="Qu J."/>
            <person name="Reid J."/>
            <person name="Ross M."/>
            <person name="Ruth R."/>
            <person name="Saada N."/>
            <person name="San Lucas F."/>
            <person name="Santibanez J."/>
            <person name="Shang Y."/>
            <person name="Simmons D."/>
            <person name="Song X.-Z."/>
            <person name="Tang L.-Y."/>
            <person name="Thornton R."/>
            <person name="Warren J."/>
            <person name="Weissenberger G."/>
            <person name="Wilczek-Boney K."/>
            <person name="Worley K."/>
            <person name="Youmans B."/>
            <person name="Zhang J."/>
            <person name="Zhang L."/>
            <person name="Zhao Z."/>
            <person name="Zhou C."/>
            <person name="Zhu D."/>
            <person name="Zhu Y."/>
        </authorList>
    </citation>
    <scope>NUCLEOTIDE SEQUENCE [LARGE SCALE GENOMIC DNA]</scope>
    <source>
        <strain evidence="1 2">F0333</strain>
    </source>
</reference>
<evidence type="ECO:0000313" key="1">
    <source>
        <dbReference type="EMBL" id="ENO18528.1"/>
    </source>
</evidence>
<dbReference type="AlphaFoldDB" id="N6XBF8"/>
<dbReference type="EMBL" id="AQHZ01000011">
    <property type="protein sequence ID" value="ENO18528.1"/>
    <property type="molecule type" value="Genomic_DNA"/>
</dbReference>
<dbReference type="HOGENOM" id="CLU_1674162_0_0_11"/>
<keyword evidence="2" id="KW-1185">Reference proteome</keyword>
<dbReference type="Proteomes" id="UP000013015">
    <property type="component" value="Unassembled WGS sequence"/>
</dbReference>
<proteinExistence type="predicted"/>
<accession>N6XBF8</accession>
<evidence type="ECO:0000313" key="2">
    <source>
        <dbReference type="Proteomes" id="UP000013015"/>
    </source>
</evidence>
<gene>
    <name evidence="1" type="ORF">HMPREF9004_0731</name>
</gene>
<dbReference type="PATRIC" id="fig|888050.3.peg.700"/>
<dbReference type="Gene3D" id="3.30.2030.30">
    <property type="match status" value="1"/>
</dbReference>